<dbReference type="Proteomes" id="UP000297403">
    <property type="component" value="Unassembled WGS sequence"/>
</dbReference>
<accession>A0AAQ2C8J4</accession>
<dbReference type="Pfam" id="PF00766">
    <property type="entry name" value="ETF_alpha"/>
    <property type="match status" value="1"/>
</dbReference>
<comment type="subunit">
    <text evidence="2">Heterodimer of an alpha and a beta subunit.</text>
</comment>
<evidence type="ECO:0000259" key="9">
    <source>
        <dbReference type="SMART" id="SM00893"/>
    </source>
</evidence>
<proteinExistence type="inferred from homology"/>
<comment type="function">
    <text evidence="7">The electron transfer flavoprotein serves as a specific electron acceptor for other dehydrogenases. It transfers the electrons to the main respiratory chain via ETF-ubiquinone oxidoreductase (ETF dehydrogenase).</text>
</comment>
<dbReference type="GO" id="GO:0050660">
    <property type="term" value="F:flavin adenine dinucleotide binding"/>
    <property type="evidence" value="ECO:0007669"/>
    <property type="project" value="InterPro"/>
</dbReference>
<evidence type="ECO:0000256" key="2">
    <source>
        <dbReference type="ARBA" id="ARBA00011355"/>
    </source>
</evidence>
<dbReference type="Pfam" id="PF01012">
    <property type="entry name" value="ETF"/>
    <property type="match status" value="1"/>
</dbReference>
<dbReference type="Gene3D" id="3.40.50.1220">
    <property type="entry name" value="TPP-binding domain"/>
    <property type="match status" value="1"/>
</dbReference>
<name>A0AAQ2C8J4_9MICO</name>
<evidence type="ECO:0000256" key="6">
    <source>
        <dbReference type="ARBA" id="ARBA00022982"/>
    </source>
</evidence>
<dbReference type="PROSITE" id="PS00696">
    <property type="entry name" value="ETF_ALPHA"/>
    <property type="match status" value="1"/>
</dbReference>
<dbReference type="PANTHER" id="PTHR43153:SF1">
    <property type="entry name" value="ELECTRON TRANSFER FLAVOPROTEIN SUBUNIT ALPHA, MITOCHONDRIAL"/>
    <property type="match status" value="1"/>
</dbReference>
<dbReference type="InterPro" id="IPR018206">
    <property type="entry name" value="ETF_asu_C_CS"/>
</dbReference>
<evidence type="ECO:0000256" key="1">
    <source>
        <dbReference type="ARBA" id="ARBA00005817"/>
    </source>
</evidence>
<sequence length="342" mass="33916">MGRILVLAEHNTGTLDTVTRELLAAAARLGEPAVVLLTGPGAGPALAGQLAGWGVTDVYLAESTYAGTRLTTPAVAALEAAVRLARAAGAEVSGVLIAGTIDGREVAARLCVRLTAGLISDAVDARLRDGVIVATVPVLGGAYTVEAVAKGLAVVTVRPHSIVADGIPGSVPDRDVPGGTVTAPIRLEIDAELERGRGAEIVAVHPRPASGIRPGLTEASVVVSGGRGLGSDEGFGLAGDLADLFGGAVGASRAAVEAGLCEPGLQVGQTGATVTPELYIALGISGAIQHRAGMQGAGTIIAVNKDADAPIFAVADFGVVGDVFTVVPQLIEAVVAHRAAAG</sequence>
<evidence type="ECO:0000313" key="10">
    <source>
        <dbReference type="EMBL" id="TFC52158.1"/>
    </source>
</evidence>
<keyword evidence="5 8" id="KW-0274">FAD</keyword>
<dbReference type="GO" id="GO:0033539">
    <property type="term" value="P:fatty acid beta-oxidation using acyl-CoA dehydrogenase"/>
    <property type="evidence" value="ECO:0007669"/>
    <property type="project" value="TreeGrafter"/>
</dbReference>
<feature type="domain" description="Electron transfer flavoprotein alpha/beta-subunit N-terminal" evidence="9">
    <location>
        <begin position="4"/>
        <end position="191"/>
    </location>
</feature>
<evidence type="ECO:0000313" key="11">
    <source>
        <dbReference type="Proteomes" id="UP000297403"/>
    </source>
</evidence>
<comment type="similarity">
    <text evidence="1">Belongs to the ETF alpha-subunit/FixB family.</text>
</comment>
<keyword evidence="4" id="KW-0285">Flavoprotein</keyword>
<comment type="caution">
    <text evidence="10">The sequence shown here is derived from an EMBL/GenBank/DDBJ whole genome shotgun (WGS) entry which is preliminary data.</text>
</comment>
<dbReference type="InterPro" id="IPR001308">
    <property type="entry name" value="ETF_a/FixB"/>
</dbReference>
<organism evidence="10 11">
    <name type="scientific">Cryobacterium shii</name>
    <dbReference type="NCBI Taxonomy" id="1259235"/>
    <lineage>
        <taxon>Bacteria</taxon>
        <taxon>Bacillati</taxon>
        <taxon>Actinomycetota</taxon>
        <taxon>Actinomycetes</taxon>
        <taxon>Micrococcales</taxon>
        <taxon>Microbacteriaceae</taxon>
        <taxon>Cryobacterium</taxon>
    </lineage>
</organism>
<protein>
    <submittedName>
        <fullName evidence="10">Electron transfer flavoprotein subunit alpha/FixB family protein</fullName>
    </submittedName>
</protein>
<dbReference type="InterPro" id="IPR014731">
    <property type="entry name" value="ETF_asu_C"/>
</dbReference>
<evidence type="ECO:0000256" key="3">
    <source>
        <dbReference type="ARBA" id="ARBA00022448"/>
    </source>
</evidence>
<dbReference type="EMBL" id="SOFY01000011">
    <property type="protein sequence ID" value="TFC52158.1"/>
    <property type="molecule type" value="Genomic_DNA"/>
</dbReference>
<comment type="cofactor">
    <cofactor evidence="8">
        <name>FAD</name>
        <dbReference type="ChEBI" id="CHEBI:57692"/>
    </cofactor>
    <text evidence="8">Binds 1 FAD per dimer.</text>
</comment>
<dbReference type="PIRSF" id="PIRSF000089">
    <property type="entry name" value="Electra_flavoP_a"/>
    <property type="match status" value="1"/>
</dbReference>
<dbReference type="SUPFAM" id="SSF52402">
    <property type="entry name" value="Adenine nucleotide alpha hydrolases-like"/>
    <property type="match status" value="1"/>
</dbReference>
<evidence type="ECO:0000256" key="7">
    <source>
        <dbReference type="ARBA" id="ARBA00025649"/>
    </source>
</evidence>
<dbReference type="InterPro" id="IPR014730">
    <property type="entry name" value="ETF_a/b_N"/>
</dbReference>
<feature type="binding site" evidence="8">
    <location>
        <begin position="266"/>
        <end position="270"/>
    </location>
    <ligand>
        <name>FAD</name>
        <dbReference type="ChEBI" id="CHEBI:57692"/>
    </ligand>
</feature>
<feature type="binding site" evidence="8">
    <location>
        <begin position="283"/>
        <end position="290"/>
    </location>
    <ligand>
        <name>FAD</name>
        <dbReference type="ChEBI" id="CHEBI:57692"/>
    </ligand>
</feature>
<dbReference type="PANTHER" id="PTHR43153">
    <property type="entry name" value="ELECTRON TRANSFER FLAVOPROTEIN ALPHA"/>
    <property type="match status" value="1"/>
</dbReference>
<evidence type="ECO:0000256" key="4">
    <source>
        <dbReference type="ARBA" id="ARBA00022630"/>
    </source>
</evidence>
<dbReference type="Gene3D" id="3.40.50.620">
    <property type="entry name" value="HUPs"/>
    <property type="match status" value="1"/>
</dbReference>
<feature type="binding site" evidence="8">
    <location>
        <position position="304"/>
    </location>
    <ligand>
        <name>FAD</name>
        <dbReference type="ChEBI" id="CHEBI:57692"/>
    </ligand>
</feature>
<feature type="binding site" evidence="8">
    <location>
        <begin position="252"/>
        <end position="253"/>
    </location>
    <ligand>
        <name>FAD</name>
        <dbReference type="ChEBI" id="CHEBI:57692"/>
    </ligand>
</feature>
<dbReference type="InterPro" id="IPR014729">
    <property type="entry name" value="Rossmann-like_a/b/a_fold"/>
</dbReference>
<keyword evidence="3" id="KW-0813">Transport</keyword>
<keyword evidence="6" id="KW-0249">Electron transport</keyword>
<dbReference type="AlphaFoldDB" id="A0AAQ2C8J4"/>
<keyword evidence="11" id="KW-1185">Reference proteome</keyword>
<reference evidence="10 11" key="1">
    <citation type="submission" date="2019-03" db="EMBL/GenBank/DDBJ databases">
        <title>Genomics of glacier-inhabiting Cryobacterium strains.</title>
        <authorList>
            <person name="Liu Q."/>
            <person name="Xin Y.-H."/>
        </authorList>
    </citation>
    <scope>NUCLEOTIDE SEQUENCE [LARGE SCALE GENOMIC DNA]</scope>
    <source>
        <strain evidence="11">TMT1-22</strain>
    </source>
</reference>
<gene>
    <name evidence="10" type="ORF">E3O49_02465</name>
</gene>
<dbReference type="SMART" id="SM00893">
    <property type="entry name" value="ETF"/>
    <property type="match status" value="1"/>
</dbReference>
<dbReference type="SUPFAM" id="SSF52467">
    <property type="entry name" value="DHS-like NAD/FAD-binding domain"/>
    <property type="match status" value="1"/>
</dbReference>
<evidence type="ECO:0000256" key="8">
    <source>
        <dbReference type="PIRSR" id="PIRSR000089-1"/>
    </source>
</evidence>
<dbReference type="InterPro" id="IPR029035">
    <property type="entry name" value="DHS-like_NAD/FAD-binding_dom"/>
</dbReference>
<feature type="binding site" evidence="8">
    <location>
        <position position="227"/>
    </location>
    <ligand>
        <name>FAD</name>
        <dbReference type="ChEBI" id="CHEBI:57692"/>
    </ligand>
</feature>
<dbReference type="GO" id="GO:0009055">
    <property type="term" value="F:electron transfer activity"/>
    <property type="evidence" value="ECO:0007669"/>
    <property type="project" value="InterPro"/>
</dbReference>
<evidence type="ECO:0000256" key="5">
    <source>
        <dbReference type="ARBA" id="ARBA00022827"/>
    </source>
</evidence>
<dbReference type="RefSeq" id="WP_134366256.1">
    <property type="nucleotide sequence ID" value="NZ_SOFY01000011.1"/>
</dbReference>